<dbReference type="Proteomes" id="UP000694886">
    <property type="component" value="Chromosome 6"/>
</dbReference>
<dbReference type="Gene3D" id="3.30.40.10">
    <property type="entry name" value="Zinc/RING finger domain, C3HC4 (zinc finger)"/>
    <property type="match status" value="1"/>
</dbReference>
<dbReference type="RefSeq" id="XP_007023022.2">
    <property type="nucleotide sequence ID" value="XM_007022960.2"/>
</dbReference>
<dbReference type="Pfam" id="PF03107">
    <property type="entry name" value="C1_2"/>
    <property type="match status" value="7"/>
</dbReference>
<keyword evidence="4" id="KW-0862">Zinc</keyword>
<dbReference type="Pfam" id="PF14299">
    <property type="entry name" value="PP2"/>
    <property type="match status" value="1"/>
</dbReference>
<evidence type="ECO:0000313" key="6">
    <source>
        <dbReference type="Proteomes" id="UP000694886"/>
    </source>
</evidence>
<dbReference type="SMART" id="SM00109">
    <property type="entry name" value="C1"/>
    <property type="match status" value="6"/>
</dbReference>
<dbReference type="GO" id="GO:0008270">
    <property type="term" value="F:zinc ion binding"/>
    <property type="evidence" value="ECO:0007669"/>
    <property type="project" value="UniProtKB-KW"/>
</dbReference>
<dbReference type="SMART" id="SM00249">
    <property type="entry name" value="PHD"/>
    <property type="match status" value="5"/>
</dbReference>
<evidence type="ECO:0000256" key="1">
    <source>
        <dbReference type="ARBA" id="ARBA00022723"/>
    </source>
</evidence>
<evidence type="ECO:0000313" key="7">
    <source>
        <dbReference type="RefSeq" id="XP_007023022.2"/>
    </source>
</evidence>
<feature type="domain" description="Phorbol-ester/DAG-type" evidence="5">
    <location>
        <begin position="494"/>
        <end position="546"/>
    </location>
</feature>
<organism evidence="6 7">
    <name type="scientific">Theobroma cacao</name>
    <name type="common">Cacao</name>
    <name type="synonym">Cocoa</name>
    <dbReference type="NCBI Taxonomy" id="3641"/>
    <lineage>
        <taxon>Eukaryota</taxon>
        <taxon>Viridiplantae</taxon>
        <taxon>Streptophyta</taxon>
        <taxon>Embryophyta</taxon>
        <taxon>Tracheophyta</taxon>
        <taxon>Spermatophyta</taxon>
        <taxon>Magnoliopsida</taxon>
        <taxon>eudicotyledons</taxon>
        <taxon>Gunneridae</taxon>
        <taxon>Pentapetalae</taxon>
        <taxon>rosids</taxon>
        <taxon>malvids</taxon>
        <taxon>Malvales</taxon>
        <taxon>Malvaceae</taxon>
        <taxon>Byttnerioideae</taxon>
        <taxon>Theobroma</taxon>
    </lineage>
</organism>
<dbReference type="PANTHER" id="PTHR32410:SF203">
    <property type="entry name" value="CYSTEINE_HISTIDINE-RICH C1 DOMAIN FAMILY PROTEIN"/>
    <property type="match status" value="1"/>
</dbReference>
<evidence type="ECO:0000256" key="2">
    <source>
        <dbReference type="ARBA" id="ARBA00022737"/>
    </source>
</evidence>
<sequence length="863" mass="100772">MNYLCAKCFNLSTGHGYSCEKGCDFRLECLCAFSTNDETNRPSINGHRSKKIQHFSFNEPLTLFNYRKVRKYDFFCNWCEKHIFGMCYGFRDEIFFHYSCLNNMPNVLKHPFHPSHHLHLRSSYLGIRLCKACNKLMKEWEKSYFCPKCTFHLHVLCARLQPSLKVELDEHDLTYFQIKSYDTTFLCKICNSNCGAGYKESVFYRCVQCDFSYHFSCLGILASTTHKYHRHDLMLIDSFIEDDSKEYYCDICEEERKPKCYVYCCKECEFVAHIECALNKVVDIKLDHGLLDNKEETEQRNAKVPTHLSIENFDHPHPLSYYEAIERNENPIPLCDACYLEISGQAYACKNCKYYLHETCATLPYEVLHILHPQHPLQLLTFANTFTCYECKGHSYGFSYKCYKCEFTLDVKCATTPIAPKNEGQGLIEMERFSKLCLFNQNHKLEFFNVRSKSLDLKCDACRKQIVGPAYRCGSLFCNYQLHESCLALVQEMQHPFHPLHPLHPQVFRSQYCSACKQQMNAISYSCQQCDLHLHFDCASSLKLALKLKFHQHSLYYFGPHTVHSFGLCDRCKNHVSGAPLYHCMECGISLHFGCVQIPHSIKSKCHIHPLTLKDSFVEDDSGEYYCNICEEERNSENHVYCCEECDGQFVAHIECMLPTDFEFVDGNFHEFADSPTKRSSMDKLLSQPHEEVYLNQNRMKYWVDKKSNKYCFMLFARDLLISWVEDQRYWHWSYQKETNSDVLIDVAELLAVCWLEMRVKFNVKKLSPKTLYGVVFVFKLTNEAYGWDIPVNFGFTLPNGYKDELKETLMTKPKGVWIEIPVGEFTTSSEIVGELDIYCHQYDVLTWKGGLIIKGVSILPKN</sequence>
<dbReference type="InterPro" id="IPR013083">
    <property type="entry name" value="Znf_RING/FYVE/PHD"/>
</dbReference>
<dbReference type="InterPro" id="IPR046349">
    <property type="entry name" value="C1-like_sf"/>
</dbReference>
<dbReference type="PROSITE" id="PS50081">
    <property type="entry name" value="ZF_DAG_PE_2"/>
    <property type="match status" value="1"/>
</dbReference>
<gene>
    <name evidence="7" type="primary">LOC18595134</name>
</gene>
<dbReference type="InterPro" id="IPR001965">
    <property type="entry name" value="Znf_PHD"/>
</dbReference>
<reference evidence="6" key="1">
    <citation type="journal article" date="1997" name="Nucleic Acids Res.">
        <title>tRNAscan-SE: a program for improved detection of transfer RNA genes in genomic sequence.</title>
        <authorList>
            <person name="Lowe T.M."/>
            <person name="Eddy S.R."/>
        </authorList>
    </citation>
    <scope>NUCLEOTIDE SEQUENCE [LARGE SCALE GENOMIC DNA]</scope>
    <source>
        <strain evidence="6">r\B97-61/B2</strain>
    </source>
</reference>
<keyword evidence="3" id="KW-0863">Zinc-finger</keyword>
<dbReference type="Gene3D" id="3.30.60.20">
    <property type="match status" value="1"/>
</dbReference>
<proteinExistence type="predicted"/>
<dbReference type="InterPro" id="IPR002219">
    <property type="entry name" value="PKC_DAG/PE"/>
</dbReference>
<dbReference type="SUPFAM" id="SSF57889">
    <property type="entry name" value="Cysteine-rich domain"/>
    <property type="match status" value="6"/>
</dbReference>
<dbReference type="AlphaFoldDB" id="A0AB32UYA7"/>
<evidence type="ECO:0000256" key="4">
    <source>
        <dbReference type="ARBA" id="ARBA00022833"/>
    </source>
</evidence>
<keyword evidence="2" id="KW-0677">Repeat</keyword>
<evidence type="ECO:0000259" key="5">
    <source>
        <dbReference type="PROSITE" id="PS50081"/>
    </source>
</evidence>
<evidence type="ECO:0000256" key="3">
    <source>
        <dbReference type="ARBA" id="ARBA00022771"/>
    </source>
</evidence>
<dbReference type="Gramene" id="Tc06v2_t000860.1">
    <property type="protein sequence ID" value="Tc06v2_p000860.1"/>
    <property type="gene ID" value="Tc06v2_g000860"/>
</dbReference>
<dbReference type="KEGG" id="tcc:18595134"/>
<keyword evidence="1" id="KW-0479">Metal-binding</keyword>
<protein>
    <submittedName>
        <fullName evidence="7">Uncharacterized protein LOC18595134 isoform X1</fullName>
    </submittedName>
</protein>
<dbReference type="InterPro" id="IPR004146">
    <property type="entry name" value="DC1"/>
</dbReference>
<name>A0AB32UYA7_THECC</name>
<accession>A0AB32UYA7</accession>
<dbReference type="GeneID" id="18595134"/>
<dbReference type="PANTHER" id="PTHR32410">
    <property type="entry name" value="CYSTEINE/HISTIDINE-RICH C1 DOMAIN FAMILY PROTEIN"/>
    <property type="match status" value="1"/>
</dbReference>
<dbReference type="InterPro" id="IPR053192">
    <property type="entry name" value="Vacuole_Formation_Reg"/>
</dbReference>
<dbReference type="InterPro" id="IPR025886">
    <property type="entry name" value="PP2-like"/>
</dbReference>
<reference evidence="7" key="2">
    <citation type="submission" date="2025-08" db="UniProtKB">
        <authorList>
            <consortium name="RefSeq"/>
        </authorList>
    </citation>
    <scope>IDENTIFICATION</scope>
</reference>